<dbReference type="PRINTS" id="PR00449">
    <property type="entry name" value="RASTRNSFRMNG"/>
</dbReference>
<dbReference type="PANTHER" id="PTHR47980">
    <property type="entry name" value="LD44762P"/>
    <property type="match status" value="1"/>
</dbReference>
<dbReference type="SMART" id="SM00174">
    <property type="entry name" value="RHO"/>
    <property type="match status" value="1"/>
</dbReference>
<dbReference type="GO" id="GO:0003924">
    <property type="term" value="F:GTPase activity"/>
    <property type="evidence" value="ECO:0007669"/>
    <property type="project" value="InterPro"/>
</dbReference>
<dbReference type="PROSITE" id="PS51421">
    <property type="entry name" value="RAS"/>
    <property type="match status" value="1"/>
</dbReference>
<keyword evidence="3" id="KW-0547">Nucleotide-binding</keyword>
<dbReference type="HOGENOM" id="CLU_041217_10_1_1"/>
<keyword evidence="7" id="KW-0636">Prenylation</keyword>
<reference evidence="9 11" key="2">
    <citation type="journal article" date="2013" name="Nature">
        <title>Insights into bilaterian evolution from three spiralian genomes.</title>
        <authorList>
            <person name="Simakov O."/>
            <person name="Marletaz F."/>
            <person name="Cho S.J."/>
            <person name="Edsinger-Gonzales E."/>
            <person name="Havlak P."/>
            <person name="Hellsten U."/>
            <person name="Kuo D.H."/>
            <person name="Larsson T."/>
            <person name="Lv J."/>
            <person name="Arendt D."/>
            <person name="Savage R."/>
            <person name="Osoegawa K."/>
            <person name="de Jong P."/>
            <person name="Grimwood J."/>
            <person name="Chapman J.A."/>
            <person name="Shapiro H."/>
            <person name="Aerts A."/>
            <person name="Otillar R.P."/>
            <person name="Terry A.Y."/>
            <person name="Boore J.L."/>
            <person name="Grigoriev I.V."/>
            <person name="Lindberg D.R."/>
            <person name="Seaver E.C."/>
            <person name="Weisblat D.A."/>
            <person name="Putnam N.H."/>
            <person name="Rokhsar D.S."/>
        </authorList>
    </citation>
    <scope>NUCLEOTIDE SEQUENCE</scope>
    <source>
        <strain evidence="9 11">I ESC-2004</strain>
    </source>
</reference>
<dbReference type="AlphaFoldDB" id="R7U430"/>
<feature type="compositionally biased region" description="Basic and acidic residues" evidence="8">
    <location>
        <begin position="180"/>
        <end position="190"/>
    </location>
</feature>
<accession>R7U430</accession>
<evidence type="ECO:0000313" key="9">
    <source>
        <dbReference type="EMBL" id="ELU01105.1"/>
    </source>
</evidence>
<dbReference type="InterPro" id="IPR005225">
    <property type="entry name" value="Small_GTP-bd"/>
</dbReference>
<dbReference type="Gene3D" id="3.40.50.300">
    <property type="entry name" value="P-loop containing nucleotide triphosphate hydrolases"/>
    <property type="match status" value="1"/>
</dbReference>
<keyword evidence="4" id="KW-0342">GTP-binding</keyword>
<dbReference type="PROSITE" id="PS51420">
    <property type="entry name" value="RHO"/>
    <property type="match status" value="1"/>
</dbReference>
<dbReference type="PROSITE" id="PS51419">
    <property type="entry name" value="RAB"/>
    <property type="match status" value="1"/>
</dbReference>
<dbReference type="GO" id="GO:0005525">
    <property type="term" value="F:GTP binding"/>
    <property type="evidence" value="ECO:0007669"/>
    <property type="project" value="UniProtKB-KW"/>
</dbReference>
<sequence length="207" mass="23937">MAKQHDIVVRLILVGDSSVGKTCMICRFAEGDVELPMGTTVGIDFKMKHTKVEGKRVRIQLWDTAGQERYDTITQQYYRRAQGILLVYDITNEKTFINLQKWVNYVQDYADDEVELTLIGNKCDRKKERRVPTSRGQEFARNLNIPFYETSASKSKNIEKAFTEITKRVMARHRQEYSRLNIDEPDRSDTLSELGDTPTAPERGCCM</sequence>
<dbReference type="SMART" id="SM00173">
    <property type="entry name" value="RAS"/>
    <property type="match status" value="1"/>
</dbReference>
<dbReference type="SUPFAM" id="SSF52540">
    <property type="entry name" value="P-loop containing nucleoside triphosphate hydrolases"/>
    <property type="match status" value="1"/>
</dbReference>
<dbReference type="Pfam" id="PF00071">
    <property type="entry name" value="Ras"/>
    <property type="match status" value="1"/>
</dbReference>
<feature type="region of interest" description="Disordered" evidence="8">
    <location>
        <begin position="180"/>
        <end position="207"/>
    </location>
</feature>
<dbReference type="SMART" id="SM00175">
    <property type="entry name" value="RAB"/>
    <property type="match status" value="1"/>
</dbReference>
<protein>
    <submittedName>
        <fullName evidence="9 10">Uncharacterized protein</fullName>
    </submittedName>
</protein>
<evidence type="ECO:0000256" key="7">
    <source>
        <dbReference type="ARBA" id="ARBA00023289"/>
    </source>
</evidence>
<dbReference type="SMART" id="SM00176">
    <property type="entry name" value="RAN"/>
    <property type="match status" value="1"/>
</dbReference>
<keyword evidence="6" id="KW-0449">Lipoprotein</keyword>
<dbReference type="EMBL" id="KB305378">
    <property type="protein sequence ID" value="ELU01105.1"/>
    <property type="molecule type" value="Genomic_DNA"/>
</dbReference>
<evidence type="ECO:0000313" key="10">
    <source>
        <dbReference type="EnsemblMetazoa" id="CapteP94333"/>
    </source>
</evidence>
<comment type="similarity">
    <text evidence="2">Belongs to the small GTPase superfamily. Rab family.</text>
</comment>
<evidence type="ECO:0000313" key="11">
    <source>
        <dbReference type="Proteomes" id="UP000014760"/>
    </source>
</evidence>
<comment type="subcellular location">
    <subcellularLocation>
        <location evidence="1">Endomembrane system</location>
    </subcellularLocation>
</comment>
<organism evidence="9">
    <name type="scientific">Capitella teleta</name>
    <name type="common">Polychaete worm</name>
    <dbReference type="NCBI Taxonomy" id="283909"/>
    <lineage>
        <taxon>Eukaryota</taxon>
        <taxon>Metazoa</taxon>
        <taxon>Spiralia</taxon>
        <taxon>Lophotrochozoa</taxon>
        <taxon>Annelida</taxon>
        <taxon>Polychaeta</taxon>
        <taxon>Sedentaria</taxon>
        <taxon>Scolecida</taxon>
        <taxon>Capitellidae</taxon>
        <taxon>Capitella</taxon>
    </lineage>
</organism>
<dbReference type="OrthoDB" id="9989112at2759"/>
<evidence type="ECO:0000256" key="5">
    <source>
        <dbReference type="ARBA" id="ARBA00023136"/>
    </source>
</evidence>
<gene>
    <name evidence="9" type="ORF">CAPTEDRAFT_94333</name>
</gene>
<evidence type="ECO:0000256" key="8">
    <source>
        <dbReference type="SAM" id="MobiDB-lite"/>
    </source>
</evidence>
<keyword evidence="11" id="KW-1185">Reference proteome</keyword>
<reference evidence="11" key="1">
    <citation type="submission" date="2012-12" db="EMBL/GenBank/DDBJ databases">
        <authorList>
            <person name="Hellsten U."/>
            <person name="Grimwood J."/>
            <person name="Chapman J.A."/>
            <person name="Shapiro H."/>
            <person name="Aerts A."/>
            <person name="Otillar R.P."/>
            <person name="Terry A.Y."/>
            <person name="Boore J.L."/>
            <person name="Simakov O."/>
            <person name="Marletaz F."/>
            <person name="Cho S.-J."/>
            <person name="Edsinger-Gonzales E."/>
            <person name="Havlak P."/>
            <person name="Kuo D.-H."/>
            <person name="Larsson T."/>
            <person name="Lv J."/>
            <person name="Arendt D."/>
            <person name="Savage R."/>
            <person name="Osoegawa K."/>
            <person name="de Jong P."/>
            <person name="Lindberg D.R."/>
            <person name="Seaver E.C."/>
            <person name="Weisblat D.A."/>
            <person name="Putnam N.H."/>
            <person name="Grigoriev I.V."/>
            <person name="Rokhsar D.S."/>
        </authorList>
    </citation>
    <scope>NUCLEOTIDE SEQUENCE</scope>
    <source>
        <strain evidence="11">I ESC-2004</strain>
    </source>
</reference>
<dbReference type="InterPro" id="IPR001806">
    <property type="entry name" value="Small_GTPase"/>
</dbReference>
<dbReference type="EMBL" id="AMQN01001757">
    <property type="status" value="NOT_ANNOTATED_CDS"/>
    <property type="molecule type" value="Genomic_DNA"/>
</dbReference>
<proteinExistence type="inferred from homology"/>
<evidence type="ECO:0000256" key="1">
    <source>
        <dbReference type="ARBA" id="ARBA00004308"/>
    </source>
</evidence>
<dbReference type="EnsemblMetazoa" id="CapteT94333">
    <property type="protein sequence ID" value="CapteP94333"/>
    <property type="gene ID" value="CapteG94333"/>
</dbReference>
<dbReference type="InterPro" id="IPR050305">
    <property type="entry name" value="Small_GTPase_Rab"/>
</dbReference>
<evidence type="ECO:0000256" key="6">
    <source>
        <dbReference type="ARBA" id="ARBA00023288"/>
    </source>
</evidence>
<dbReference type="CDD" id="cd00154">
    <property type="entry name" value="Rab"/>
    <property type="match status" value="1"/>
</dbReference>
<dbReference type="NCBIfam" id="TIGR00231">
    <property type="entry name" value="small_GTP"/>
    <property type="match status" value="1"/>
</dbReference>
<evidence type="ECO:0000256" key="4">
    <source>
        <dbReference type="ARBA" id="ARBA00023134"/>
    </source>
</evidence>
<dbReference type="GO" id="GO:0012505">
    <property type="term" value="C:endomembrane system"/>
    <property type="evidence" value="ECO:0007669"/>
    <property type="project" value="UniProtKB-SubCell"/>
</dbReference>
<dbReference type="Proteomes" id="UP000014760">
    <property type="component" value="Unassembled WGS sequence"/>
</dbReference>
<name>R7U430_CAPTE</name>
<evidence type="ECO:0000256" key="3">
    <source>
        <dbReference type="ARBA" id="ARBA00022741"/>
    </source>
</evidence>
<dbReference type="FunFam" id="3.40.50.300:FF:000586">
    <property type="entry name" value="Rab family GTPase"/>
    <property type="match status" value="1"/>
</dbReference>
<dbReference type="OMA" id="PQRSCAC"/>
<dbReference type="InterPro" id="IPR027417">
    <property type="entry name" value="P-loop_NTPase"/>
</dbReference>
<dbReference type="STRING" id="283909.R7U430"/>
<evidence type="ECO:0000256" key="2">
    <source>
        <dbReference type="ARBA" id="ARBA00006270"/>
    </source>
</evidence>
<keyword evidence="5" id="KW-0472">Membrane</keyword>
<reference evidence="10" key="3">
    <citation type="submission" date="2015-06" db="UniProtKB">
        <authorList>
            <consortium name="EnsemblMetazoa"/>
        </authorList>
    </citation>
    <scope>IDENTIFICATION</scope>
</reference>